<evidence type="ECO:0000313" key="4">
    <source>
        <dbReference type="Proteomes" id="UP000185093"/>
    </source>
</evidence>
<proteinExistence type="inferred from homology"/>
<keyword evidence="1" id="KW-0472">Membrane</keyword>
<keyword evidence="1" id="KW-0739">Sodium transport</keyword>
<keyword evidence="1" id="KW-0813">Transport</keyword>
<keyword evidence="1" id="KW-0029">Amino-acid transport</keyword>
<keyword evidence="1" id="KW-0406">Ion transport</keyword>
<feature type="transmembrane region" description="Helical" evidence="1">
    <location>
        <begin position="104"/>
        <end position="121"/>
    </location>
</feature>
<gene>
    <name evidence="3" type="ORF">SAMN05444368_1557</name>
</gene>
<feature type="transmembrane region" description="Helical" evidence="1">
    <location>
        <begin position="255"/>
        <end position="274"/>
    </location>
</feature>
<keyword evidence="1" id="KW-0812">Transmembrane</keyword>
<evidence type="ECO:0000313" key="3">
    <source>
        <dbReference type="EMBL" id="SIN72941.1"/>
    </source>
</evidence>
<comment type="subcellular location">
    <subcellularLocation>
        <location evidence="1">Cell membrane</location>
        <topology evidence="1">Multi-pass membrane protein</topology>
    </subcellularLocation>
</comment>
<feature type="transmembrane region" description="Helical" evidence="1">
    <location>
        <begin position="43"/>
        <end position="63"/>
    </location>
</feature>
<reference evidence="3 4" key="1">
    <citation type="submission" date="2016-11" db="EMBL/GenBank/DDBJ databases">
        <authorList>
            <person name="Varghese N."/>
            <person name="Submissions S."/>
        </authorList>
    </citation>
    <scope>NUCLEOTIDE SEQUENCE [LARGE SCALE GENOMIC DNA]</scope>
    <source>
        <strain evidence="3 4">DSM 20664</strain>
    </source>
</reference>
<organism evidence="3 4">
    <name type="scientific">Acetomicrobium flavidum</name>
    <dbReference type="NCBI Taxonomy" id="49896"/>
    <lineage>
        <taxon>Bacteria</taxon>
        <taxon>Thermotogati</taxon>
        <taxon>Synergistota</taxon>
        <taxon>Synergistia</taxon>
        <taxon>Synergistales</taxon>
        <taxon>Acetomicrobiaceae</taxon>
        <taxon>Acetomicrobium</taxon>
    </lineage>
</organism>
<keyword evidence="4" id="KW-1185">Reference proteome</keyword>
<evidence type="ECO:0000256" key="2">
    <source>
        <dbReference type="NCBIfam" id="TIGR00210"/>
    </source>
</evidence>
<feature type="transmembrane region" description="Helical" evidence="1">
    <location>
        <begin position="6"/>
        <end position="31"/>
    </location>
</feature>
<name>A0ABY1JEG6_9BACT</name>
<feature type="transmembrane region" description="Helical" evidence="1">
    <location>
        <begin position="231"/>
        <end position="249"/>
    </location>
</feature>
<dbReference type="NCBIfam" id="TIGR00210">
    <property type="entry name" value="gltS"/>
    <property type="match status" value="1"/>
</dbReference>
<dbReference type="PANTHER" id="PTHR36178:SF1">
    <property type="entry name" value="SODIUM_GLUTAMATE SYMPORTER"/>
    <property type="match status" value="1"/>
</dbReference>
<dbReference type="HAMAP" id="MF_02062">
    <property type="entry name" value="GltS"/>
    <property type="match status" value="1"/>
</dbReference>
<sequence length="412" mass="44090">MSWETANGIFTISLDGIWTTALAALLLLLGYGLRKRVNFLETFCIPAPVIGGVLMSLLALALHHQGGSALKFNTVLQSPLMIAFFTTVGIGGSFGLLKRGGRALIVYLVFCWGVAIFQNAFGTTLARLLGIHPVLGVMAGAVSLEGGHGAAAAFGPVAEELGVVGAQVVAIASATYGLIAGGLLGGPVARWLIEHYKVTIKASEDDLYTKHLTEGKDEKEETFSNFDFMKMLALVLVIMALGSLITTKIKELYNFSLPGYVAAMFVAVVFRNINDHISIIKLRGKAIDLIADVSLGIFLTMAMMSLRIWELYDLAVPLVVILVLQTIALLLGTVFLLFRLLGRDYDAAVMCAGLMGHGLGATPNAVANMGAVCEHYKVMSYKAFLIVPLCGAVLIDLVGIPSIVWFINYFAK</sequence>
<comment type="caution">
    <text evidence="3">The sequence shown here is derived from an EMBL/GenBank/DDBJ whole genome shotgun (WGS) entry which is preliminary data.</text>
</comment>
<comment type="similarity">
    <text evidence="1">Belongs to the glutamate:Na(+) symporter (ESS) (TC 2.A.27) family.</text>
</comment>
<keyword evidence="1" id="KW-1003">Cell membrane</keyword>
<dbReference type="Proteomes" id="UP000185093">
    <property type="component" value="Unassembled WGS sequence"/>
</dbReference>
<feature type="transmembrane region" description="Helical" evidence="1">
    <location>
        <begin position="384"/>
        <end position="407"/>
    </location>
</feature>
<dbReference type="PANTHER" id="PTHR36178">
    <property type="entry name" value="SLR0625 PROTEIN"/>
    <property type="match status" value="1"/>
</dbReference>
<dbReference type="EMBL" id="FSQZ01000001">
    <property type="protein sequence ID" value="SIN72941.1"/>
    <property type="molecule type" value="Genomic_DNA"/>
</dbReference>
<keyword evidence="1" id="KW-0915">Sodium</keyword>
<dbReference type="InterPro" id="IPR004445">
    <property type="entry name" value="GltS"/>
</dbReference>
<keyword evidence="1" id="KW-0769">Symport</keyword>
<protein>
    <recommendedName>
        <fullName evidence="1 2">Sodium/glutamate symporter</fullName>
    </recommendedName>
</protein>
<feature type="transmembrane region" description="Helical" evidence="1">
    <location>
        <begin position="168"/>
        <end position="193"/>
    </location>
</feature>
<comment type="function">
    <text evidence="1">Catalyzes the sodium-dependent transport of glutamate.</text>
</comment>
<feature type="transmembrane region" description="Helical" evidence="1">
    <location>
        <begin position="75"/>
        <end position="97"/>
    </location>
</feature>
<dbReference type="RefSeq" id="WP_074199814.1">
    <property type="nucleotide sequence ID" value="NZ_FSQZ01000001.1"/>
</dbReference>
<evidence type="ECO:0000256" key="1">
    <source>
        <dbReference type="HAMAP-Rule" id="MF_02062"/>
    </source>
</evidence>
<feature type="transmembrane region" description="Helical" evidence="1">
    <location>
        <begin position="286"/>
        <end position="309"/>
    </location>
</feature>
<accession>A0ABY1JEG6</accession>
<dbReference type="Pfam" id="PF03616">
    <property type="entry name" value="Glt_symporter"/>
    <property type="match status" value="1"/>
</dbReference>
<keyword evidence="1" id="KW-1133">Transmembrane helix</keyword>
<feature type="transmembrane region" description="Helical" evidence="1">
    <location>
        <begin position="315"/>
        <end position="338"/>
    </location>
</feature>